<evidence type="ECO:0000259" key="8">
    <source>
        <dbReference type="Pfam" id="PF21365"/>
    </source>
</evidence>
<evidence type="ECO:0000313" key="9">
    <source>
        <dbReference type="EMBL" id="PMD46852.1"/>
    </source>
</evidence>
<dbReference type="Pfam" id="PF21365">
    <property type="entry name" value="Glyco_hydro_31_3rd"/>
    <property type="match status" value="1"/>
</dbReference>
<gene>
    <name evidence="9" type="ORF">L207DRAFT_507707</name>
</gene>
<dbReference type="SUPFAM" id="SSF51445">
    <property type="entry name" value="(Trans)glycosidases"/>
    <property type="match status" value="1"/>
</dbReference>
<dbReference type="EC" id="3.2.1.20" evidence="3"/>
<dbReference type="EMBL" id="KZ613939">
    <property type="protein sequence ID" value="PMD46852.1"/>
    <property type="molecule type" value="Genomic_DNA"/>
</dbReference>
<dbReference type="Gene3D" id="2.60.40.1180">
    <property type="entry name" value="Golgi alpha-mannosidase II"/>
    <property type="match status" value="2"/>
</dbReference>
<proteinExistence type="inferred from homology"/>
<dbReference type="InterPro" id="IPR017853">
    <property type="entry name" value="GH"/>
</dbReference>
<dbReference type="Proteomes" id="UP000235786">
    <property type="component" value="Unassembled WGS sequence"/>
</dbReference>
<dbReference type="PANTHER" id="PTHR22762:SF89">
    <property type="entry name" value="ALPHA-XYLOSIDASE"/>
    <property type="match status" value="1"/>
</dbReference>
<accession>A0A2J6S7W2</accession>
<keyword evidence="10" id="KW-1185">Reference proteome</keyword>
<evidence type="ECO:0000256" key="4">
    <source>
        <dbReference type="RuleBase" id="RU361185"/>
    </source>
</evidence>
<dbReference type="InterPro" id="IPR033403">
    <property type="entry name" value="DUF5110"/>
</dbReference>
<dbReference type="InterPro" id="IPR048395">
    <property type="entry name" value="Glyco_hydro_31_C"/>
</dbReference>
<dbReference type="InterPro" id="IPR000322">
    <property type="entry name" value="Glyco_hydro_31_TIM"/>
</dbReference>
<comment type="catalytic activity">
    <reaction evidence="1">
        <text>Hydrolysis of terminal, non-reducing (1-&gt;4)-linked alpha-D-glucose residues with release of alpha-D-glucose.</text>
        <dbReference type="EC" id="3.2.1.20"/>
    </reaction>
</comment>
<dbReference type="GO" id="GO:0005975">
    <property type="term" value="P:carbohydrate metabolic process"/>
    <property type="evidence" value="ECO:0007669"/>
    <property type="project" value="InterPro"/>
</dbReference>
<evidence type="ECO:0000256" key="1">
    <source>
        <dbReference type="ARBA" id="ARBA00001657"/>
    </source>
</evidence>
<dbReference type="OrthoDB" id="1334205at2759"/>
<dbReference type="GO" id="GO:0006491">
    <property type="term" value="P:N-glycan processing"/>
    <property type="evidence" value="ECO:0007669"/>
    <property type="project" value="TreeGrafter"/>
</dbReference>
<evidence type="ECO:0000259" key="6">
    <source>
        <dbReference type="Pfam" id="PF01055"/>
    </source>
</evidence>
<keyword evidence="4 9" id="KW-0378">Hydrolase</keyword>
<keyword evidence="4" id="KW-0326">Glycosidase</keyword>
<dbReference type="CDD" id="cd06595">
    <property type="entry name" value="GH31_u1"/>
    <property type="match status" value="1"/>
</dbReference>
<protein>
    <recommendedName>
        <fullName evidence="3">alpha-glucosidase</fullName>
        <ecNumber evidence="3">3.2.1.20</ecNumber>
    </recommendedName>
</protein>
<evidence type="ECO:0000256" key="5">
    <source>
        <dbReference type="SAM" id="MobiDB-lite"/>
    </source>
</evidence>
<dbReference type="PANTHER" id="PTHR22762">
    <property type="entry name" value="ALPHA-GLUCOSIDASE"/>
    <property type="match status" value="1"/>
</dbReference>
<dbReference type="GO" id="GO:0004558">
    <property type="term" value="F:alpha-1,4-glucosidase activity"/>
    <property type="evidence" value="ECO:0007669"/>
    <property type="project" value="UniProtKB-EC"/>
</dbReference>
<name>A0A2J6S7W2_HYAVF</name>
<dbReference type="InterPro" id="IPR013780">
    <property type="entry name" value="Glyco_hydro_b"/>
</dbReference>
<dbReference type="Pfam" id="PF01055">
    <property type="entry name" value="Glyco_hydro_31_2nd"/>
    <property type="match status" value="1"/>
</dbReference>
<dbReference type="SUPFAM" id="SSF51011">
    <property type="entry name" value="Glycosyl hydrolase domain"/>
    <property type="match status" value="1"/>
</dbReference>
<dbReference type="Gene3D" id="3.20.20.80">
    <property type="entry name" value="Glycosidases"/>
    <property type="match status" value="1"/>
</dbReference>
<evidence type="ECO:0000313" key="10">
    <source>
        <dbReference type="Proteomes" id="UP000235786"/>
    </source>
</evidence>
<dbReference type="AlphaFoldDB" id="A0A2J6S7W2"/>
<dbReference type="STRING" id="1149755.A0A2J6S7W2"/>
<dbReference type="Pfam" id="PF17137">
    <property type="entry name" value="DUF5110"/>
    <property type="match status" value="1"/>
</dbReference>
<feature type="domain" description="Glycoside hydrolase family 31 TIM barrel" evidence="6">
    <location>
        <begin position="206"/>
        <end position="512"/>
    </location>
</feature>
<sequence>MGEPSPQPTSHRSDFPTRPVANPEAIVGGGSSKFRFTVLTPGLLRYEWAIDSQFEDRASVFAINRELPVPAFRQVSKNGTLEIITDLFHLTYEEGAQFSSSSLSAGVKGTFGCHSSVWRYGEACENLGGTARTLDEADGRIPLGPGVVSKKGYTTIDDSSSMLFDAEGFVATRKSGSERVDGYLFTYGHDYAGAVKALYALSGNQPLLPRWALGNWWSRYYAYSDKEYLQLMDRFEAEKIPFSVAVLDMDWHVVDDPMVKATGKTGWTGYTWNKDLFPEPEKFLEALHERKLKVSLNDHPADGVQNYEDLYPAMAEAMSHSTEHKDPIHFDITDRSFLNAFFDVLHRPLEDQGVDFWWVDWQQGSHSRIPGIDPLWVLNHFHFVDNKLHHKRPLTFSRYAGPGSHRYPVGFSGDTIVTWDSLAFQPEFTATASNIGYGWWSHDIGGHMFGGKDDELSTRWVQLGCFSPILRLHSSNSQWTRKEPWTYGPEAEKVMTKFLRYRHRLLPYLYTMNAQSATEGLPLVRPMYWSYPELDEAYEVPNQYLFGHSGLLVMPITAPQDPVLRLAKTKGWLPPGRYVDIFTGAVYNGDRNLWISRTLEEFPVFAKEGSIITLDAASEPENGESNPENIEILIVVGADGEFELLEDDGRGSSSEEVKWTRTPIKYSQADGTVTIGPSTGPVAKPRGWSVRFLALDKPSEIHVSVDSGKTKKLVQPENERKGLVVKVGKVSPSSQATISLGSNPNLRQNDLEAFIRPILADAQIKFQLKEQIWQIVVAKVPTTRKVSSLLALGVEENLREAVLEYVLAE</sequence>
<feature type="domain" description="Glycosyl hydrolase family 31 C-terminal" evidence="8">
    <location>
        <begin position="520"/>
        <end position="612"/>
    </location>
</feature>
<feature type="region of interest" description="Disordered" evidence="5">
    <location>
        <begin position="1"/>
        <end position="22"/>
    </location>
</feature>
<evidence type="ECO:0000259" key="7">
    <source>
        <dbReference type="Pfam" id="PF17137"/>
    </source>
</evidence>
<evidence type="ECO:0000256" key="2">
    <source>
        <dbReference type="ARBA" id="ARBA00007806"/>
    </source>
</evidence>
<organism evidence="9 10">
    <name type="scientific">Hyaloscypha variabilis (strain UAMH 11265 / GT02V1 / F)</name>
    <name type="common">Meliniomyces variabilis</name>
    <dbReference type="NCBI Taxonomy" id="1149755"/>
    <lineage>
        <taxon>Eukaryota</taxon>
        <taxon>Fungi</taxon>
        <taxon>Dikarya</taxon>
        <taxon>Ascomycota</taxon>
        <taxon>Pezizomycotina</taxon>
        <taxon>Leotiomycetes</taxon>
        <taxon>Helotiales</taxon>
        <taxon>Hyaloscyphaceae</taxon>
        <taxon>Hyaloscypha</taxon>
        <taxon>Hyaloscypha variabilis</taxon>
    </lineage>
</organism>
<reference evidence="9 10" key="1">
    <citation type="submission" date="2016-04" db="EMBL/GenBank/DDBJ databases">
        <title>A degradative enzymes factory behind the ericoid mycorrhizal symbiosis.</title>
        <authorList>
            <consortium name="DOE Joint Genome Institute"/>
            <person name="Martino E."/>
            <person name="Morin E."/>
            <person name="Grelet G."/>
            <person name="Kuo A."/>
            <person name="Kohler A."/>
            <person name="Daghino S."/>
            <person name="Barry K."/>
            <person name="Choi C."/>
            <person name="Cichocki N."/>
            <person name="Clum A."/>
            <person name="Copeland A."/>
            <person name="Hainaut M."/>
            <person name="Haridas S."/>
            <person name="Labutti K."/>
            <person name="Lindquist E."/>
            <person name="Lipzen A."/>
            <person name="Khouja H.-R."/>
            <person name="Murat C."/>
            <person name="Ohm R."/>
            <person name="Olson A."/>
            <person name="Spatafora J."/>
            <person name="Veneault-Fourrey C."/>
            <person name="Henrissat B."/>
            <person name="Grigoriev I."/>
            <person name="Martin F."/>
            <person name="Perotto S."/>
        </authorList>
    </citation>
    <scope>NUCLEOTIDE SEQUENCE [LARGE SCALE GENOMIC DNA]</scope>
    <source>
        <strain evidence="9 10">F</strain>
    </source>
</reference>
<comment type="similarity">
    <text evidence="2 4">Belongs to the glycosyl hydrolase 31 family.</text>
</comment>
<feature type="domain" description="DUF5110" evidence="7">
    <location>
        <begin position="630"/>
        <end position="693"/>
    </location>
</feature>
<evidence type="ECO:0000256" key="3">
    <source>
        <dbReference type="ARBA" id="ARBA00012741"/>
    </source>
</evidence>